<evidence type="ECO:0000313" key="2">
    <source>
        <dbReference type="EMBL" id="KZZ87226.1"/>
    </source>
</evidence>
<accession>A0A167V9C4</accession>
<gene>
    <name evidence="2" type="ORF">AAP_05865</name>
</gene>
<keyword evidence="3" id="KW-1185">Reference proteome</keyword>
<dbReference type="AlphaFoldDB" id="A0A167V9C4"/>
<proteinExistence type="predicted"/>
<dbReference type="EMBL" id="AZGZ01000037">
    <property type="protein sequence ID" value="KZZ87226.1"/>
    <property type="molecule type" value="Genomic_DNA"/>
</dbReference>
<keyword evidence="1" id="KW-0472">Membrane</keyword>
<keyword evidence="1" id="KW-1133">Transmembrane helix</keyword>
<protein>
    <submittedName>
        <fullName evidence="2">Uncharacterized protein</fullName>
    </submittedName>
</protein>
<keyword evidence="1" id="KW-0812">Transmembrane</keyword>
<organism evidence="2 3">
    <name type="scientific">Ascosphaera apis ARSEF 7405</name>
    <dbReference type="NCBI Taxonomy" id="392613"/>
    <lineage>
        <taxon>Eukaryota</taxon>
        <taxon>Fungi</taxon>
        <taxon>Dikarya</taxon>
        <taxon>Ascomycota</taxon>
        <taxon>Pezizomycotina</taxon>
        <taxon>Eurotiomycetes</taxon>
        <taxon>Eurotiomycetidae</taxon>
        <taxon>Onygenales</taxon>
        <taxon>Ascosphaeraceae</taxon>
        <taxon>Ascosphaera</taxon>
    </lineage>
</organism>
<dbReference type="VEuPathDB" id="FungiDB:AAP_05865"/>
<dbReference type="OrthoDB" id="5402816at2759"/>
<evidence type="ECO:0000313" key="3">
    <source>
        <dbReference type="Proteomes" id="UP000242877"/>
    </source>
</evidence>
<reference evidence="2 3" key="1">
    <citation type="journal article" date="2016" name="Genome Biol. Evol.">
        <title>Divergent and convergent evolution of fungal pathogenicity.</title>
        <authorList>
            <person name="Shang Y."/>
            <person name="Xiao G."/>
            <person name="Zheng P."/>
            <person name="Cen K."/>
            <person name="Zhan S."/>
            <person name="Wang C."/>
        </authorList>
    </citation>
    <scope>NUCLEOTIDE SEQUENCE [LARGE SCALE GENOMIC DNA]</scope>
    <source>
        <strain evidence="2 3">ARSEF 7405</strain>
    </source>
</reference>
<comment type="caution">
    <text evidence="2">The sequence shown here is derived from an EMBL/GenBank/DDBJ whole genome shotgun (WGS) entry which is preliminary data.</text>
</comment>
<evidence type="ECO:0000256" key="1">
    <source>
        <dbReference type="SAM" id="Phobius"/>
    </source>
</evidence>
<dbReference type="Proteomes" id="UP000242877">
    <property type="component" value="Unassembled WGS sequence"/>
</dbReference>
<feature type="transmembrane region" description="Helical" evidence="1">
    <location>
        <begin position="33"/>
        <end position="52"/>
    </location>
</feature>
<sequence>MPAISLIPRAELAASQKLHQLARRNNWAGRNPGVILVFCIVFIVAFGIISLTDLMSPFIL</sequence>
<name>A0A167V9C4_9EURO</name>